<evidence type="ECO:0000256" key="3">
    <source>
        <dbReference type="SAM" id="Coils"/>
    </source>
</evidence>
<reference evidence="6" key="1">
    <citation type="journal article" date="2022" name="bioRxiv">
        <title>Genomics of Preaxostyla Flagellates Illuminates Evolutionary Transitions and the Path Towards Mitochondrial Loss.</title>
        <authorList>
            <person name="Novak L.V.F."/>
            <person name="Treitli S.C."/>
            <person name="Pyrih J."/>
            <person name="Halakuc P."/>
            <person name="Pipaliya S.V."/>
            <person name="Vacek V."/>
            <person name="Brzon O."/>
            <person name="Soukal P."/>
            <person name="Eme L."/>
            <person name="Dacks J.B."/>
            <person name="Karnkowska A."/>
            <person name="Elias M."/>
            <person name="Hampl V."/>
        </authorList>
    </citation>
    <scope>NUCLEOTIDE SEQUENCE</scope>
    <source>
        <strain evidence="6">RCP-MX</strain>
    </source>
</reference>
<keyword evidence="1 2" id="KW-0728">SH3 domain</keyword>
<dbReference type="Gene3D" id="2.30.30.40">
    <property type="entry name" value="SH3 Domains"/>
    <property type="match status" value="1"/>
</dbReference>
<comment type="caution">
    <text evidence="6">The sequence shown here is derived from an EMBL/GenBank/DDBJ whole genome shotgun (WGS) entry which is preliminary data.</text>
</comment>
<keyword evidence="7" id="KW-1185">Reference proteome</keyword>
<dbReference type="EMBL" id="JAPMOS010000017">
    <property type="protein sequence ID" value="KAJ4459810.1"/>
    <property type="molecule type" value="Genomic_DNA"/>
</dbReference>
<evidence type="ECO:0000256" key="1">
    <source>
        <dbReference type="ARBA" id="ARBA00022443"/>
    </source>
</evidence>
<proteinExistence type="predicted"/>
<dbReference type="PROSITE" id="PS50002">
    <property type="entry name" value="SH3"/>
    <property type="match status" value="1"/>
</dbReference>
<evidence type="ECO:0000259" key="5">
    <source>
        <dbReference type="PROSITE" id="PS50002"/>
    </source>
</evidence>
<feature type="compositionally biased region" description="Low complexity" evidence="4">
    <location>
        <begin position="104"/>
        <end position="125"/>
    </location>
</feature>
<evidence type="ECO:0000313" key="6">
    <source>
        <dbReference type="EMBL" id="KAJ4459810.1"/>
    </source>
</evidence>
<feature type="compositionally biased region" description="Low complexity" evidence="4">
    <location>
        <begin position="132"/>
        <end position="146"/>
    </location>
</feature>
<organism evidence="6 7">
    <name type="scientific">Paratrimastix pyriformis</name>
    <dbReference type="NCBI Taxonomy" id="342808"/>
    <lineage>
        <taxon>Eukaryota</taxon>
        <taxon>Metamonada</taxon>
        <taxon>Preaxostyla</taxon>
        <taxon>Paratrimastigidae</taxon>
        <taxon>Paratrimastix</taxon>
    </lineage>
</organism>
<name>A0ABQ8UST8_9EUKA</name>
<evidence type="ECO:0000256" key="2">
    <source>
        <dbReference type="PROSITE-ProRule" id="PRU00192"/>
    </source>
</evidence>
<dbReference type="SUPFAM" id="SSF50044">
    <property type="entry name" value="SH3-domain"/>
    <property type="match status" value="1"/>
</dbReference>
<accession>A0ABQ8UST8</accession>
<dbReference type="InterPro" id="IPR036028">
    <property type="entry name" value="SH3-like_dom_sf"/>
</dbReference>
<feature type="compositionally biased region" description="Low complexity" evidence="4">
    <location>
        <begin position="83"/>
        <end position="95"/>
    </location>
</feature>
<dbReference type="InterPro" id="IPR001452">
    <property type="entry name" value="SH3_domain"/>
</dbReference>
<feature type="region of interest" description="Disordered" evidence="4">
    <location>
        <begin position="83"/>
        <end position="191"/>
    </location>
</feature>
<feature type="coiled-coil region" evidence="3">
    <location>
        <begin position="218"/>
        <end position="259"/>
    </location>
</feature>
<protein>
    <submittedName>
        <fullName evidence="6">SH3 domain protein</fullName>
    </submittedName>
</protein>
<keyword evidence="3" id="KW-0175">Coiled coil</keyword>
<feature type="domain" description="SH3" evidence="5">
    <location>
        <begin position="2"/>
        <end position="66"/>
    </location>
</feature>
<dbReference type="Proteomes" id="UP001141327">
    <property type="component" value="Unassembled WGS sequence"/>
</dbReference>
<sequence length="295" mass="31385">MEDQKVFEVLYDFDGKESAEISNVAAGDIVIAPKQESREEWILILTLKTPRMRGYVPITYLKEIAGPEAANYLRSFETSEAEMASGAGAEAHLPDPVAPPPSSIPTAPSSGAPGLTSSGPSGSPLSSPPANPAASSSSSSLASPGAMARKPSFASATPMGASATTGLSSALGRSVPRKFTPMTSRTGSRPVAGESFNEMFARHEHYFKQVMRQREESFKKLESAMQAAAQDIHQCQEKNAKLSQRIMDLDGLIEEERKRWKERLEAEKKTLLMKGAAAGLSPVATGMLPSPSASS</sequence>
<evidence type="ECO:0000256" key="4">
    <source>
        <dbReference type="SAM" id="MobiDB-lite"/>
    </source>
</evidence>
<gene>
    <name evidence="6" type="ORF">PAPYR_4207</name>
</gene>
<evidence type="ECO:0000313" key="7">
    <source>
        <dbReference type="Proteomes" id="UP001141327"/>
    </source>
</evidence>